<accession>A0A1F5ZG03</accession>
<name>A0A1F5ZG03_9BACT</name>
<dbReference type="EMBL" id="MFIZ01000028">
    <property type="protein sequence ID" value="OGG11428.1"/>
    <property type="molecule type" value="Genomic_DNA"/>
</dbReference>
<dbReference type="Proteomes" id="UP000177268">
    <property type="component" value="Unassembled WGS sequence"/>
</dbReference>
<sequence length="59" mass="7015">MFLQKIKDFLKISFYKTIYPFNPVKLTLCRFSILCHSITNPQKFLFLGSKRYSRPPSLV</sequence>
<evidence type="ECO:0000313" key="2">
    <source>
        <dbReference type="Proteomes" id="UP000177268"/>
    </source>
</evidence>
<reference evidence="1 2" key="1">
    <citation type="journal article" date="2016" name="Nat. Commun.">
        <title>Thousands of microbial genomes shed light on interconnected biogeochemical processes in an aquifer system.</title>
        <authorList>
            <person name="Anantharaman K."/>
            <person name="Brown C.T."/>
            <person name="Hug L.A."/>
            <person name="Sharon I."/>
            <person name="Castelle C.J."/>
            <person name="Probst A.J."/>
            <person name="Thomas B.C."/>
            <person name="Singh A."/>
            <person name="Wilkins M.J."/>
            <person name="Karaoz U."/>
            <person name="Brodie E.L."/>
            <person name="Williams K.H."/>
            <person name="Hubbard S.S."/>
            <person name="Banfield J.F."/>
        </authorList>
    </citation>
    <scope>NUCLEOTIDE SEQUENCE [LARGE SCALE GENOMIC DNA]</scope>
</reference>
<protein>
    <submittedName>
        <fullName evidence="1">Uncharacterized protein</fullName>
    </submittedName>
</protein>
<proteinExistence type="predicted"/>
<dbReference type="AlphaFoldDB" id="A0A1F5ZG03"/>
<gene>
    <name evidence="1" type="ORF">A2Z00_05595</name>
</gene>
<organism evidence="1 2">
    <name type="scientific">Candidatus Gottesmanbacteria bacterium RBG_13_45_10</name>
    <dbReference type="NCBI Taxonomy" id="1798370"/>
    <lineage>
        <taxon>Bacteria</taxon>
        <taxon>Candidatus Gottesmaniibacteriota</taxon>
    </lineage>
</organism>
<comment type="caution">
    <text evidence="1">The sequence shown here is derived from an EMBL/GenBank/DDBJ whole genome shotgun (WGS) entry which is preliminary data.</text>
</comment>
<evidence type="ECO:0000313" key="1">
    <source>
        <dbReference type="EMBL" id="OGG11428.1"/>
    </source>
</evidence>